<accession>A0A3E3E8W2</accession>
<feature type="transmembrane region" description="Helical" evidence="10">
    <location>
        <begin position="31"/>
        <end position="51"/>
    </location>
</feature>
<evidence type="ECO:0000313" key="13">
    <source>
        <dbReference type="Proteomes" id="UP000261032"/>
    </source>
</evidence>
<comment type="caution">
    <text evidence="12">The sequence shown here is derived from an EMBL/GenBank/DDBJ whole genome shotgun (WGS) entry which is preliminary data.</text>
</comment>
<dbReference type="PIRSF" id="PIRSF006351">
    <property type="entry name" value="PTS_EIIC-Cellobiose"/>
    <property type="match status" value="1"/>
</dbReference>
<dbReference type="InterPro" id="IPR051088">
    <property type="entry name" value="PTS_Sugar-EIIC/EIIB"/>
</dbReference>
<evidence type="ECO:0000256" key="4">
    <source>
        <dbReference type="ARBA" id="ARBA00022597"/>
    </source>
</evidence>
<evidence type="ECO:0000256" key="3">
    <source>
        <dbReference type="ARBA" id="ARBA00022475"/>
    </source>
</evidence>
<feature type="transmembrane region" description="Helical" evidence="10">
    <location>
        <begin position="369"/>
        <end position="394"/>
    </location>
</feature>
<evidence type="ECO:0000313" key="12">
    <source>
        <dbReference type="EMBL" id="RGD78968.1"/>
    </source>
</evidence>
<keyword evidence="4 9" id="KW-0762">Sugar transport</keyword>
<evidence type="ECO:0000256" key="5">
    <source>
        <dbReference type="ARBA" id="ARBA00022683"/>
    </source>
</evidence>
<keyword evidence="6 10" id="KW-0812">Transmembrane</keyword>
<dbReference type="GO" id="GO:0005886">
    <property type="term" value="C:plasma membrane"/>
    <property type="evidence" value="ECO:0007669"/>
    <property type="project" value="UniProtKB-SubCell"/>
</dbReference>
<dbReference type="GO" id="GO:0008982">
    <property type="term" value="F:protein-N(PI)-phosphohistidine-sugar phosphotransferase activity"/>
    <property type="evidence" value="ECO:0007669"/>
    <property type="project" value="UniProtKB-UniRule"/>
</dbReference>
<protein>
    <recommendedName>
        <fullName evidence="9">Permease IIC component</fullName>
    </recommendedName>
</protein>
<feature type="transmembrane region" description="Helical" evidence="10">
    <location>
        <begin position="343"/>
        <end position="363"/>
    </location>
</feature>
<reference evidence="12 13" key="1">
    <citation type="submission" date="2018-08" db="EMBL/GenBank/DDBJ databases">
        <title>A genome reference for cultivated species of the human gut microbiota.</title>
        <authorList>
            <person name="Zou Y."/>
            <person name="Xue W."/>
            <person name="Luo G."/>
        </authorList>
    </citation>
    <scope>NUCLEOTIDE SEQUENCE [LARGE SCALE GENOMIC DNA]</scope>
    <source>
        <strain evidence="12 13">OM06-4</strain>
    </source>
</reference>
<comment type="function">
    <text evidence="9">The phosphoenolpyruvate-dependent sugar phosphotransferase system (PTS), a major carbohydrate active -transport system, catalyzes the phosphorylation of incoming sugar substrates concomitant with their translocation across the cell membrane.</text>
</comment>
<feature type="transmembrane region" description="Helical" evidence="10">
    <location>
        <begin position="302"/>
        <end position="322"/>
    </location>
</feature>
<evidence type="ECO:0000256" key="6">
    <source>
        <dbReference type="ARBA" id="ARBA00022692"/>
    </source>
</evidence>
<proteinExistence type="predicted"/>
<feature type="transmembrane region" description="Helical" evidence="10">
    <location>
        <begin position="147"/>
        <end position="167"/>
    </location>
</feature>
<keyword evidence="5" id="KW-0598">Phosphotransferase system</keyword>
<feature type="transmembrane region" description="Helical" evidence="10">
    <location>
        <begin position="233"/>
        <end position="254"/>
    </location>
</feature>
<dbReference type="RefSeq" id="WP_008789402.1">
    <property type="nucleotide sequence ID" value="NZ_JAQEEX010000043.1"/>
</dbReference>
<keyword evidence="3 9" id="KW-1003">Cell membrane</keyword>
<dbReference type="InterPro" id="IPR004796">
    <property type="entry name" value="PTS_IIC_cello"/>
</dbReference>
<evidence type="ECO:0000256" key="9">
    <source>
        <dbReference type="PIRNR" id="PIRNR006351"/>
    </source>
</evidence>
<dbReference type="EMBL" id="QUSL01000040">
    <property type="protein sequence ID" value="RGD78968.1"/>
    <property type="molecule type" value="Genomic_DNA"/>
</dbReference>
<dbReference type="Pfam" id="PF02378">
    <property type="entry name" value="PTS_EIIC"/>
    <property type="match status" value="1"/>
</dbReference>
<feature type="transmembrane region" description="Helical" evidence="10">
    <location>
        <begin position="187"/>
        <end position="212"/>
    </location>
</feature>
<keyword evidence="8 9" id="KW-0472">Membrane</keyword>
<evidence type="ECO:0000256" key="7">
    <source>
        <dbReference type="ARBA" id="ARBA00022989"/>
    </source>
</evidence>
<evidence type="ECO:0000256" key="2">
    <source>
        <dbReference type="ARBA" id="ARBA00022448"/>
    </source>
</evidence>
<feature type="domain" description="PTS EIIC type-3" evidence="11">
    <location>
        <begin position="8"/>
        <end position="424"/>
    </location>
</feature>
<evidence type="ECO:0000256" key="10">
    <source>
        <dbReference type="SAM" id="Phobius"/>
    </source>
</evidence>
<dbReference type="InterPro" id="IPR004501">
    <property type="entry name" value="PTS_EIIC_3"/>
</dbReference>
<dbReference type="GO" id="GO:1901264">
    <property type="term" value="P:carbohydrate derivative transport"/>
    <property type="evidence" value="ECO:0007669"/>
    <property type="project" value="TreeGrafter"/>
</dbReference>
<keyword evidence="7 10" id="KW-1133">Transmembrane helix</keyword>
<evidence type="ECO:0000256" key="8">
    <source>
        <dbReference type="ARBA" id="ARBA00023136"/>
    </source>
</evidence>
<evidence type="ECO:0000259" key="11">
    <source>
        <dbReference type="PROSITE" id="PS51105"/>
    </source>
</evidence>
<dbReference type="InterPro" id="IPR003352">
    <property type="entry name" value="PTS_EIIC"/>
</dbReference>
<dbReference type="GeneID" id="78230246"/>
<feature type="transmembrane region" description="Helical" evidence="10">
    <location>
        <begin position="57"/>
        <end position="75"/>
    </location>
</feature>
<dbReference type="AlphaFoldDB" id="A0A3E3E8W2"/>
<feature type="transmembrane region" description="Helical" evidence="10">
    <location>
        <begin position="406"/>
        <end position="425"/>
    </location>
</feature>
<dbReference type="NCBIfam" id="TIGR00410">
    <property type="entry name" value="lacE"/>
    <property type="match status" value="1"/>
</dbReference>
<dbReference type="GO" id="GO:0009401">
    <property type="term" value="P:phosphoenolpyruvate-dependent sugar phosphotransferase system"/>
    <property type="evidence" value="ECO:0007669"/>
    <property type="project" value="UniProtKB-KW"/>
</dbReference>
<dbReference type="Proteomes" id="UP000261032">
    <property type="component" value="Unassembled WGS sequence"/>
</dbReference>
<sequence>MEKFMKFLNEKLTPLANFFGRQRHLLAMQRGFMAMISFIFIGAVFMIIANPPVTADMVANGGILSIFSGWVNFAAKYKMVILIPFNMTMGMLGVIAAFAIAYNLASSYKMSAMSSALTSAIIFMLTAAPAGYYALADGSVASMMKTTYLGSQGLFTAIVVAIVTVEVTRFCLSHHLTIRLPESVPPFISETFSLIIPGVLNTIIFFGGNLLIQAYDPTMTLPALIEFVLGKPLGGLCNTWPGAIALCIISSLFWCCGLHGTMILMPFTTAIGMQVATRNMELVAAGKDIIFQPAMFGDAGNLLGGAGNTFSFVLLCLLLAHSKQLKAFGKATIIPSFCRISEPVLYGAPIAFNPILMIPFIVGTLLSNALYTICCMTGLITPIYLQVAGTFPIFINSFIKCLDFRIIIFEIVLIAILAVVWYPFFKIYDSQLGTKEKMKEEEIDSNNIEESIA</sequence>
<evidence type="ECO:0000256" key="1">
    <source>
        <dbReference type="ARBA" id="ARBA00004651"/>
    </source>
</evidence>
<gene>
    <name evidence="12" type="ORF">DXB93_16580</name>
</gene>
<keyword evidence="2 9" id="KW-0813">Transport</keyword>
<dbReference type="PANTHER" id="PTHR33989">
    <property type="match status" value="1"/>
</dbReference>
<name>A0A3E3E8W2_9FIRM</name>
<organism evidence="12 13">
    <name type="scientific">Thomasclavelia ramosa</name>
    <dbReference type="NCBI Taxonomy" id="1547"/>
    <lineage>
        <taxon>Bacteria</taxon>
        <taxon>Bacillati</taxon>
        <taxon>Bacillota</taxon>
        <taxon>Erysipelotrichia</taxon>
        <taxon>Erysipelotrichales</taxon>
        <taxon>Coprobacillaceae</taxon>
        <taxon>Thomasclavelia</taxon>
    </lineage>
</organism>
<feature type="transmembrane region" description="Helical" evidence="10">
    <location>
        <begin position="82"/>
        <end position="104"/>
    </location>
</feature>
<feature type="transmembrane region" description="Helical" evidence="10">
    <location>
        <begin position="116"/>
        <end position="135"/>
    </location>
</feature>
<dbReference type="PANTHER" id="PTHR33989:SF8">
    <property type="entry name" value="PERMEASE IIC COMPONENT"/>
    <property type="match status" value="1"/>
</dbReference>
<comment type="subcellular location">
    <subcellularLocation>
        <location evidence="1">Cell membrane</location>
        <topology evidence="1">Multi-pass membrane protein</topology>
    </subcellularLocation>
</comment>
<dbReference type="PROSITE" id="PS51105">
    <property type="entry name" value="PTS_EIIC_TYPE_3"/>
    <property type="match status" value="1"/>
</dbReference>